<dbReference type="PANTHER" id="PTHR45532:SF1">
    <property type="entry name" value="WD REPEAT-CONTAINING PROTEIN 97"/>
    <property type="match status" value="1"/>
</dbReference>
<evidence type="ECO:0000313" key="3">
    <source>
        <dbReference type="EMBL" id="KAK8877846.1"/>
    </source>
</evidence>
<feature type="compositionally biased region" description="Polar residues" evidence="2">
    <location>
        <begin position="651"/>
        <end position="691"/>
    </location>
</feature>
<dbReference type="SMART" id="SM00320">
    <property type="entry name" value="WD40"/>
    <property type="match status" value="1"/>
</dbReference>
<dbReference type="InterPro" id="IPR015943">
    <property type="entry name" value="WD40/YVTN_repeat-like_dom_sf"/>
</dbReference>
<dbReference type="Gene3D" id="2.130.10.10">
    <property type="entry name" value="YVTN repeat-like/Quinoprotein amine dehydrogenase"/>
    <property type="match status" value="1"/>
</dbReference>
<feature type="region of interest" description="Disordered" evidence="2">
    <location>
        <begin position="651"/>
        <end position="695"/>
    </location>
</feature>
<dbReference type="PROSITE" id="PS50082">
    <property type="entry name" value="WD_REPEATS_2"/>
    <property type="match status" value="1"/>
</dbReference>
<feature type="repeat" description="WD" evidence="1">
    <location>
        <begin position="510"/>
        <end position="540"/>
    </location>
</feature>
<dbReference type="PANTHER" id="PTHR45532">
    <property type="entry name" value="WD REPEAT-CONTAINING PROTEIN 97"/>
    <property type="match status" value="1"/>
</dbReference>
<accession>A0ABR2JJ48</accession>
<dbReference type="SUPFAM" id="SSF50978">
    <property type="entry name" value="WD40 repeat-like"/>
    <property type="match status" value="1"/>
</dbReference>
<dbReference type="PROSITE" id="PS50294">
    <property type="entry name" value="WD_REPEATS_REGION"/>
    <property type="match status" value="1"/>
</dbReference>
<evidence type="ECO:0000256" key="1">
    <source>
        <dbReference type="PROSITE-ProRule" id="PRU00221"/>
    </source>
</evidence>
<reference evidence="3 4" key="1">
    <citation type="submission" date="2024-04" db="EMBL/GenBank/DDBJ databases">
        <title>Tritrichomonas musculus Genome.</title>
        <authorList>
            <person name="Alves-Ferreira E."/>
            <person name="Grigg M."/>
            <person name="Lorenzi H."/>
            <person name="Galac M."/>
        </authorList>
    </citation>
    <scope>NUCLEOTIDE SEQUENCE [LARGE SCALE GENOMIC DNA]</scope>
    <source>
        <strain evidence="3 4">EAF2021</strain>
    </source>
</reference>
<proteinExistence type="predicted"/>
<dbReference type="InterPro" id="IPR036322">
    <property type="entry name" value="WD40_repeat_dom_sf"/>
</dbReference>
<protein>
    <recommendedName>
        <fullName evidence="5">WD40 repeat-like protein</fullName>
    </recommendedName>
</protein>
<comment type="caution">
    <text evidence="3">The sequence shown here is derived from an EMBL/GenBank/DDBJ whole genome shotgun (WGS) entry which is preliminary data.</text>
</comment>
<dbReference type="Proteomes" id="UP001470230">
    <property type="component" value="Unassembled WGS sequence"/>
</dbReference>
<evidence type="ECO:0000256" key="2">
    <source>
        <dbReference type="SAM" id="MobiDB-lite"/>
    </source>
</evidence>
<gene>
    <name evidence="3" type="ORF">M9Y10_004609</name>
</gene>
<dbReference type="InterPro" id="IPR001680">
    <property type="entry name" value="WD40_rpt"/>
</dbReference>
<dbReference type="EMBL" id="JAPFFF010000011">
    <property type="protein sequence ID" value="KAK8877846.1"/>
    <property type="molecule type" value="Genomic_DNA"/>
</dbReference>
<name>A0ABR2JJ48_9EUKA</name>
<keyword evidence="4" id="KW-1185">Reference proteome</keyword>
<evidence type="ECO:0000313" key="4">
    <source>
        <dbReference type="Proteomes" id="UP001470230"/>
    </source>
</evidence>
<organism evidence="3 4">
    <name type="scientific">Tritrichomonas musculus</name>
    <dbReference type="NCBI Taxonomy" id="1915356"/>
    <lineage>
        <taxon>Eukaryota</taxon>
        <taxon>Metamonada</taxon>
        <taxon>Parabasalia</taxon>
        <taxon>Tritrichomonadida</taxon>
        <taxon>Tritrichomonadidae</taxon>
        <taxon>Tritrichomonas</taxon>
    </lineage>
</organism>
<evidence type="ECO:0008006" key="5">
    <source>
        <dbReference type="Google" id="ProtNLM"/>
    </source>
</evidence>
<keyword evidence="1" id="KW-0853">WD repeat</keyword>
<sequence>MSYIQTEYKFGAKSIREIDGPYSLATGIIESNDSTTVITTPGDLFRFESNKYKDRFFYKFVATAYSRNNNCLFGVTENPSTLVAISLSEIGHPIIKGHSISQDNVKRMFFFEKSKMLIIIGDSVRCYGVFFSPFSIYLDKIFPDEVLLTKPSIADFENEIIYLFTNSGYSAYDLSGVISQQSFFLDSIEYYSNEIEDGLILDSEHIIFLLNNISVNAVNAKTKKNFEIILFTEKANRLFLSNEQTIALCFDGKITFYKIDLFWKTWVPSIPNPIKINRCNKQESAARILVQCENSSVYFISPRDGLEIAKIESPDQTLNFSTSVKSNSSQYFYDRGYYIYTQFKGSNNSHVYRIKETTRRERLFLVSKEGLLTIYNTNVWPFEKIKSEDISAKSVTICKFEDGWTYLISTMKNDLLIMNPKTLEIGKKFQVTGPPIISIDYYYPTNLVLLIREKELTFYDLKKDFPLCRLAVNKFSAIKFNGEIIYLGFENGSVERILMNNRALKSKDKVKGHDAPVIDFAFSSSFFLSSASDGTICVWDYKLHAIFTKIYLPVQANCLCVINGHKDVVVGIDDAIMLLDRNLFLSKNKKEEKESKIIDSYDTIKDRFVPISAQDPVRPNDFSFYPLNSIIAPSEEFPIAIFTFRPSSQPLSIRSPQHNTQSIHSSRSPRNLLGSSRRSDFNTTPNRNKNGADNEEYEYDKYDYIEYDEENNKLNSNNNQVDFLDFGINNQNDSNSESRDFLQFDDENPNNENHISNNTYNASFPAANDDEISDNEEFTLDEFQKQFSQPVSGSPMRRPDSKIPQTHRIIVSPLLTDGPVENIQDGDSLFANTQPESGMPITGPIPMTITKSLRVFADDADSDSDNDEFFKERFPLRSRNSLYIESTRAKKRVPYIPIPTDLYETTKPKLKPHVKIVTPKAETPKRKPPVIRT</sequence>